<evidence type="ECO:0000256" key="1">
    <source>
        <dbReference type="ARBA" id="ARBA00022729"/>
    </source>
</evidence>
<evidence type="ECO:0000256" key="4">
    <source>
        <dbReference type="SAM" id="MobiDB-lite"/>
    </source>
</evidence>
<dbReference type="PANTHER" id="PTHR44427">
    <property type="entry name" value="CARCINOEMBRYONIC ANTIGEN-RELATED CELL ADHESION MOLECULE 19"/>
    <property type="match status" value="1"/>
</dbReference>
<dbReference type="OrthoDB" id="9048100at2759"/>
<feature type="signal peptide" evidence="6">
    <location>
        <begin position="1"/>
        <end position="32"/>
    </location>
</feature>
<organism evidence="8 9">
    <name type="scientific">Hipposideros armiger</name>
    <name type="common">Great Himalayan leaf-nosed bat</name>
    <dbReference type="NCBI Taxonomy" id="186990"/>
    <lineage>
        <taxon>Eukaryota</taxon>
        <taxon>Metazoa</taxon>
        <taxon>Chordata</taxon>
        <taxon>Craniata</taxon>
        <taxon>Vertebrata</taxon>
        <taxon>Euteleostomi</taxon>
        <taxon>Mammalia</taxon>
        <taxon>Eutheria</taxon>
        <taxon>Laurasiatheria</taxon>
        <taxon>Chiroptera</taxon>
        <taxon>Yinpterochiroptera</taxon>
        <taxon>Rhinolophoidea</taxon>
        <taxon>Hipposideridae</taxon>
        <taxon>Hipposideros</taxon>
    </lineage>
</organism>
<dbReference type="InterPro" id="IPR050831">
    <property type="entry name" value="CEA_cell_adhesion"/>
</dbReference>
<feature type="chain" id="PRO_5034227285" evidence="6">
    <location>
        <begin position="33"/>
        <end position="293"/>
    </location>
</feature>
<dbReference type="AlphaFoldDB" id="A0A8B7Q2S4"/>
<feature type="transmembrane region" description="Helical" evidence="5">
    <location>
        <begin position="158"/>
        <end position="182"/>
    </location>
</feature>
<feature type="region of interest" description="Disordered" evidence="4">
    <location>
        <begin position="258"/>
        <end position="293"/>
    </location>
</feature>
<dbReference type="RefSeq" id="XP_019481823.1">
    <property type="nucleotide sequence ID" value="XM_019626278.1"/>
</dbReference>
<gene>
    <name evidence="9" type="primary">CEACAM19</name>
</gene>
<keyword evidence="5" id="KW-1133">Transmembrane helix</keyword>
<protein>
    <submittedName>
        <fullName evidence="9">Carcinoembryonic antigen-related cell adhesion molecule 19</fullName>
    </submittedName>
</protein>
<dbReference type="InterPro" id="IPR013106">
    <property type="entry name" value="Ig_V-set"/>
</dbReference>
<keyword evidence="1 6" id="KW-0732">Signal</keyword>
<dbReference type="InterPro" id="IPR036179">
    <property type="entry name" value="Ig-like_dom_sf"/>
</dbReference>
<keyword evidence="8" id="KW-1185">Reference proteome</keyword>
<evidence type="ECO:0000256" key="3">
    <source>
        <dbReference type="ARBA" id="ARBA00038222"/>
    </source>
</evidence>
<evidence type="ECO:0000313" key="9">
    <source>
        <dbReference type="RefSeq" id="XP_019481823.1"/>
    </source>
</evidence>
<dbReference type="CTD" id="56971"/>
<dbReference type="PANTHER" id="PTHR44427:SF21">
    <property type="entry name" value="CEA CELL ADHESION MOLECULE 19"/>
    <property type="match status" value="1"/>
</dbReference>
<dbReference type="Gene3D" id="2.60.40.10">
    <property type="entry name" value="Immunoglobulins"/>
    <property type="match status" value="1"/>
</dbReference>
<proteinExistence type="inferred from homology"/>
<dbReference type="KEGG" id="hai:109372802"/>
<feature type="domain" description="Immunoglobulin V-set" evidence="7">
    <location>
        <begin position="47"/>
        <end position="141"/>
    </location>
</feature>
<dbReference type="SUPFAM" id="SSF48726">
    <property type="entry name" value="Immunoglobulin"/>
    <property type="match status" value="1"/>
</dbReference>
<comment type="similarity">
    <text evidence="3">Belongs to the immunoglobulin superfamily. CEA family.</text>
</comment>
<name>A0A8B7Q2S4_HIPAR</name>
<keyword evidence="5" id="KW-0812">Transmembrane</keyword>
<dbReference type="GeneID" id="109372802"/>
<evidence type="ECO:0000256" key="6">
    <source>
        <dbReference type="SAM" id="SignalP"/>
    </source>
</evidence>
<dbReference type="InterPro" id="IPR013783">
    <property type="entry name" value="Ig-like_fold"/>
</dbReference>
<dbReference type="Proteomes" id="UP000694851">
    <property type="component" value="Unplaced"/>
</dbReference>
<keyword evidence="2" id="KW-0325">Glycoprotein</keyword>
<evidence type="ECO:0000259" key="7">
    <source>
        <dbReference type="Pfam" id="PF07686"/>
    </source>
</evidence>
<evidence type="ECO:0000256" key="5">
    <source>
        <dbReference type="SAM" id="Phobius"/>
    </source>
</evidence>
<evidence type="ECO:0000313" key="8">
    <source>
        <dbReference type="Proteomes" id="UP000694851"/>
    </source>
</evidence>
<keyword evidence="5" id="KW-0472">Membrane</keyword>
<sequence length="293" mass="32042">MSIPTGTQCHFSKGLLISASVLALWLPQGSWAGLRIQKIPEKPQKDQDLLLSVQGIPDTFQDFIWYLGEEAYGGTRLFTYIPELQRPQRDGSAMMQRDIVGFPNGSMLLRHAQPKDSGTYIVVVTINPYWAMQAKTEVQVVEKHTELPVTRLPMSTGIMATIIIGSVAAVSLFIGSIAYLLVTKGCKSRSHRYRGPRGQGSLSVLFPAVFPVPSTVPSSWMETTGKPELSPSHNAGDNIYETMPSPVFLVCPLSGTGPTAPTLAPPPQPEPENHYQDLLNPDPSPYCQLVQTP</sequence>
<dbReference type="Pfam" id="PF07686">
    <property type="entry name" value="V-set"/>
    <property type="match status" value="1"/>
</dbReference>
<evidence type="ECO:0000256" key="2">
    <source>
        <dbReference type="ARBA" id="ARBA00023180"/>
    </source>
</evidence>
<reference evidence="9" key="1">
    <citation type="submission" date="2025-08" db="UniProtKB">
        <authorList>
            <consortium name="RefSeq"/>
        </authorList>
    </citation>
    <scope>IDENTIFICATION</scope>
    <source>
        <tissue evidence="9">Muscle</tissue>
    </source>
</reference>
<accession>A0A8B7Q2S4</accession>